<proteinExistence type="predicted"/>
<organism evidence="2">
    <name type="scientific">sediment metagenome</name>
    <dbReference type="NCBI Taxonomy" id="749907"/>
    <lineage>
        <taxon>unclassified sequences</taxon>
        <taxon>metagenomes</taxon>
        <taxon>ecological metagenomes</taxon>
    </lineage>
</organism>
<sequence length="59" mass="6480">MKNVIFFTSLIVLSSLLLASSPTYASHGEHETGYSGSWKHMSQDGKGKHMKQNGKGKEL</sequence>
<name>D9PLV4_9ZZZZ</name>
<dbReference type="AlphaFoldDB" id="D9PLV4"/>
<evidence type="ECO:0000256" key="1">
    <source>
        <dbReference type="SAM" id="MobiDB-lite"/>
    </source>
</evidence>
<reference evidence="2" key="1">
    <citation type="submission" date="2010-07" db="EMBL/GenBank/DDBJ databases">
        <authorList>
            <consortium name="CONSOLIDER consortium CSD2007-00005"/>
            <person name="Guazzaroni M.-E."/>
            <person name="Richter M."/>
            <person name="Garcia-Salamanca A."/>
            <person name="Yarza P."/>
            <person name="Ferrer M."/>
        </authorList>
    </citation>
    <scope>NUCLEOTIDE SEQUENCE</scope>
</reference>
<evidence type="ECO:0000313" key="2">
    <source>
        <dbReference type="EMBL" id="EFK95476.1"/>
    </source>
</evidence>
<protein>
    <submittedName>
        <fullName evidence="2">Secreted protein</fullName>
    </submittedName>
</protein>
<dbReference type="EMBL" id="ADZX01000767">
    <property type="protein sequence ID" value="EFK95476.1"/>
    <property type="molecule type" value="Genomic_DNA"/>
</dbReference>
<reference evidence="2" key="2">
    <citation type="journal article" date="2011" name="Microb. Ecol.">
        <title>Taxonomic and Functional Metagenomic Profiling of the Microbial Community in the Anoxic Sediment of a Sub-saline Shallow Lake (Laguna de Carrizo, Central Spain).</title>
        <authorList>
            <person name="Ferrer M."/>
            <person name="Guazzaroni M.E."/>
            <person name="Richter M."/>
            <person name="Garcia-Salamanca A."/>
            <person name="Yarza P."/>
            <person name="Suarez-Suarez A."/>
            <person name="Solano J."/>
            <person name="Alcaide M."/>
            <person name="van Dillewijn P."/>
            <person name="Molina-Henares M.A."/>
            <person name="Lopez-Cortes N."/>
            <person name="Al-Ramahi Y."/>
            <person name="Guerrero C."/>
            <person name="Acosta A."/>
            <person name="de Eugenio L.I."/>
            <person name="Martinez V."/>
            <person name="Marques S."/>
            <person name="Rojo F."/>
            <person name="Santero E."/>
            <person name="Genilloud O."/>
            <person name="Perez-Perez J."/>
            <person name="Rossello-Mora R."/>
            <person name="Ramos J.L."/>
        </authorList>
    </citation>
    <scope>NUCLEOTIDE SEQUENCE</scope>
</reference>
<accession>D9PLV4</accession>
<comment type="caution">
    <text evidence="2">The sequence shown here is derived from an EMBL/GenBank/DDBJ whole genome shotgun (WGS) entry which is preliminary data.</text>
</comment>
<feature type="compositionally biased region" description="Basic residues" evidence="1">
    <location>
        <begin position="48"/>
        <end position="59"/>
    </location>
</feature>
<gene>
    <name evidence="2" type="ORF">LDC_2530</name>
</gene>
<feature type="region of interest" description="Disordered" evidence="1">
    <location>
        <begin position="25"/>
        <end position="59"/>
    </location>
</feature>